<gene>
    <name evidence="1" type="ORF">MSAN_02270200</name>
</gene>
<dbReference type="AlphaFoldDB" id="A0A8H7CI53"/>
<name>A0A8H7CI53_9AGAR</name>
<evidence type="ECO:0000313" key="2">
    <source>
        <dbReference type="Proteomes" id="UP000623467"/>
    </source>
</evidence>
<proteinExistence type="predicted"/>
<dbReference type="EMBL" id="JACAZH010000035">
    <property type="protein sequence ID" value="KAF7337181.1"/>
    <property type="molecule type" value="Genomic_DNA"/>
</dbReference>
<accession>A0A8H7CI53</accession>
<dbReference type="Proteomes" id="UP000623467">
    <property type="component" value="Unassembled WGS sequence"/>
</dbReference>
<comment type="caution">
    <text evidence="1">The sequence shown here is derived from an EMBL/GenBank/DDBJ whole genome shotgun (WGS) entry which is preliminary data.</text>
</comment>
<protein>
    <submittedName>
        <fullName evidence="1">Uncharacterized protein</fullName>
    </submittedName>
</protein>
<organism evidence="1 2">
    <name type="scientific">Mycena sanguinolenta</name>
    <dbReference type="NCBI Taxonomy" id="230812"/>
    <lineage>
        <taxon>Eukaryota</taxon>
        <taxon>Fungi</taxon>
        <taxon>Dikarya</taxon>
        <taxon>Basidiomycota</taxon>
        <taxon>Agaricomycotina</taxon>
        <taxon>Agaricomycetes</taxon>
        <taxon>Agaricomycetidae</taxon>
        <taxon>Agaricales</taxon>
        <taxon>Marasmiineae</taxon>
        <taxon>Mycenaceae</taxon>
        <taxon>Mycena</taxon>
    </lineage>
</organism>
<evidence type="ECO:0000313" key="1">
    <source>
        <dbReference type="EMBL" id="KAF7337181.1"/>
    </source>
</evidence>
<sequence length="123" mass="12686">MQRPTVGIHRTPQIVPISAMRFTTATSLASAAALLVLNVRADLIAWTGPLCNLDEGADVVCNGECIAFSSRNSFQVTSANGNTVNLFTGLNCNAGTEILSGFILPGECIGVNPATPGGSFSCV</sequence>
<keyword evidence="2" id="KW-1185">Reference proteome</keyword>
<dbReference type="OrthoDB" id="5429515at2759"/>
<reference evidence="1" key="1">
    <citation type="submission" date="2020-05" db="EMBL/GenBank/DDBJ databases">
        <title>Mycena genomes resolve the evolution of fungal bioluminescence.</title>
        <authorList>
            <person name="Tsai I.J."/>
        </authorList>
    </citation>
    <scope>NUCLEOTIDE SEQUENCE</scope>
    <source>
        <strain evidence="1">160909Yilan</strain>
    </source>
</reference>